<dbReference type="SMART" id="SM00380">
    <property type="entry name" value="AP2"/>
    <property type="match status" value="1"/>
</dbReference>
<gene>
    <name evidence="10" type="ORF">ZIOFF_039832</name>
</gene>
<proteinExistence type="predicted"/>
<dbReference type="EMBL" id="JACMSC010000011">
    <property type="protein sequence ID" value="KAG6500018.1"/>
    <property type="molecule type" value="Genomic_DNA"/>
</dbReference>
<evidence type="ECO:0000256" key="8">
    <source>
        <dbReference type="SAM" id="MobiDB-lite"/>
    </source>
</evidence>
<dbReference type="GO" id="GO:0005634">
    <property type="term" value="C:nucleus"/>
    <property type="evidence" value="ECO:0007669"/>
    <property type="project" value="UniProtKB-SubCell"/>
</dbReference>
<protein>
    <recommendedName>
        <fullName evidence="9">AP2/ERF domain-containing protein</fullName>
    </recommendedName>
</protein>
<evidence type="ECO:0000256" key="2">
    <source>
        <dbReference type="ARBA" id="ARBA00022745"/>
    </source>
</evidence>
<evidence type="ECO:0000256" key="6">
    <source>
        <dbReference type="ARBA" id="ARBA00023163"/>
    </source>
</evidence>
<sequence length="175" mass="19415">MMFSPPIHGPPSPSPPPLLPSQLGHPAEQDRVPKGPAFRGVRQRPWGKFAAEIRDPNRRGSRVWLETFDAAVDAARTYDRAAFQMCGRKAILNFPNEIGLSACQSVDPLLPLPPPIFSWSGKWKGAMETESPRAAMKERSAQAEEVEEESKVGLFLVPPLSPISRRFFVELLVNC</sequence>
<keyword evidence="5" id="KW-0010">Activator</keyword>
<feature type="compositionally biased region" description="Pro residues" evidence="8">
    <location>
        <begin position="7"/>
        <end position="19"/>
    </location>
</feature>
<keyword evidence="3" id="KW-0805">Transcription regulation</keyword>
<dbReference type="PANTHER" id="PTHR31190:SF499">
    <property type="entry name" value="ETHYLENE-RESPONSIVE TRANSCRIPTION FACTOR ERF105"/>
    <property type="match status" value="1"/>
</dbReference>
<evidence type="ECO:0000256" key="5">
    <source>
        <dbReference type="ARBA" id="ARBA00023159"/>
    </source>
</evidence>
<evidence type="ECO:0000256" key="7">
    <source>
        <dbReference type="ARBA" id="ARBA00023242"/>
    </source>
</evidence>
<dbReference type="Proteomes" id="UP000734854">
    <property type="component" value="Unassembled WGS sequence"/>
</dbReference>
<dbReference type="PANTHER" id="PTHR31190">
    <property type="entry name" value="DNA-BINDING DOMAIN"/>
    <property type="match status" value="1"/>
</dbReference>
<dbReference type="PROSITE" id="PS51032">
    <property type="entry name" value="AP2_ERF"/>
    <property type="match status" value="1"/>
</dbReference>
<dbReference type="FunFam" id="3.30.730.10:FF:000001">
    <property type="entry name" value="Ethylene-responsive transcription factor 2"/>
    <property type="match status" value="1"/>
</dbReference>
<evidence type="ECO:0000256" key="4">
    <source>
        <dbReference type="ARBA" id="ARBA00023125"/>
    </source>
</evidence>
<organism evidence="10 11">
    <name type="scientific">Zingiber officinale</name>
    <name type="common">Ginger</name>
    <name type="synonym">Amomum zingiber</name>
    <dbReference type="NCBI Taxonomy" id="94328"/>
    <lineage>
        <taxon>Eukaryota</taxon>
        <taxon>Viridiplantae</taxon>
        <taxon>Streptophyta</taxon>
        <taxon>Embryophyta</taxon>
        <taxon>Tracheophyta</taxon>
        <taxon>Spermatophyta</taxon>
        <taxon>Magnoliopsida</taxon>
        <taxon>Liliopsida</taxon>
        <taxon>Zingiberales</taxon>
        <taxon>Zingiberaceae</taxon>
        <taxon>Zingiber</taxon>
    </lineage>
</organism>
<accession>A0A8J5KUL8</accession>
<feature type="region of interest" description="Disordered" evidence="8">
    <location>
        <begin position="1"/>
        <end position="41"/>
    </location>
</feature>
<evidence type="ECO:0000313" key="11">
    <source>
        <dbReference type="Proteomes" id="UP000734854"/>
    </source>
</evidence>
<name>A0A8J5KUL8_ZINOF</name>
<dbReference type="GO" id="GO:0009873">
    <property type="term" value="P:ethylene-activated signaling pathway"/>
    <property type="evidence" value="ECO:0007669"/>
    <property type="project" value="UniProtKB-KW"/>
</dbReference>
<comment type="subcellular location">
    <subcellularLocation>
        <location evidence="1">Nucleus</location>
    </subcellularLocation>
</comment>
<keyword evidence="6" id="KW-0804">Transcription</keyword>
<evidence type="ECO:0000313" key="10">
    <source>
        <dbReference type="EMBL" id="KAG6500018.1"/>
    </source>
</evidence>
<dbReference type="InterPro" id="IPR001471">
    <property type="entry name" value="AP2/ERF_dom"/>
</dbReference>
<keyword evidence="2" id="KW-0936">Ethylene signaling pathway</keyword>
<dbReference type="Pfam" id="PF00847">
    <property type="entry name" value="AP2"/>
    <property type="match status" value="1"/>
</dbReference>
<dbReference type="CDD" id="cd00018">
    <property type="entry name" value="AP2"/>
    <property type="match status" value="1"/>
</dbReference>
<dbReference type="GO" id="GO:0003700">
    <property type="term" value="F:DNA-binding transcription factor activity"/>
    <property type="evidence" value="ECO:0007669"/>
    <property type="project" value="InterPro"/>
</dbReference>
<reference evidence="10 11" key="1">
    <citation type="submission" date="2020-08" db="EMBL/GenBank/DDBJ databases">
        <title>Plant Genome Project.</title>
        <authorList>
            <person name="Zhang R.-G."/>
        </authorList>
    </citation>
    <scope>NUCLEOTIDE SEQUENCE [LARGE SCALE GENOMIC DNA]</scope>
    <source>
        <tissue evidence="10">Rhizome</tissue>
    </source>
</reference>
<dbReference type="InterPro" id="IPR044808">
    <property type="entry name" value="ERF_plant"/>
</dbReference>
<feature type="domain" description="AP2/ERF" evidence="9">
    <location>
        <begin position="37"/>
        <end position="95"/>
    </location>
</feature>
<evidence type="ECO:0000256" key="3">
    <source>
        <dbReference type="ARBA" id="ARBA00023015"/>
    </source>
</evidence>
<dbReference type="GO" id="GO:0003677">
    <property type="term" value="F:DNA binding"/>
    <property type="evidence" value="ECO:0007669"/>
    <property type="project" value="UniProtKB-KW"/>
</dbReference>
<comment type="caution">
    <text evidence="10">The sequence shown here is derived from an EMBL/GenBank/DDBJ whole genome shotgun (WGS) entry which is preliminary data.</text>
</comment>
<keyword evidence="7" id="KW-0539">Nucleus</keyword>
<keyword evidence="4" id="KW-0238">DNA-binding</keyword>
<dbReference type="AlphaFoldDB" id="A0A8J5KUL8"/>
<evidence type="ECO:0000256" key="1">
    <source>
        <dbReference type="ARBA" id="ARBA00004123"/>
    </source>
</evidence>
<dbReference type="OrthoDB" id="552345at2759"/>
<evidence type="ECO:0000259" key="9">
    <source>
        <dbReference type="PROSITE" id="PS51032"/>
    </source>
</evidence>
<keyword evidence="11" id="KW-1185">Reference proteome</keyword>